<dbReference type="EMBL" id="JAUFQS010000009">
    <property type="protein sequence ID" value="MDN3688373.1"/>
    <property type="molecule type" value="Genomic_DNA"/>
</dbReference>
<dbReference type="PANTHER" id="PTHR43046:SF14">
    <property type="entry name" value="MUTT_NUDIX FAMILY PROTEIN"/>
    <property type="match status" value="1"/>
</dbReference>
<evidence type="ECO:0000313" key="4">
    <source>
        <dbReference type="EMBL" id="MDN3688373.1"/>
    </source>
</evidence>
<evidence type="ECO:0000259" key="3">
    <source>
        <dbReference type="PROSITE" id="PS51462"/>
    </source>
</evidence>
<comment type="caution">
    <text evidence="4">The sequence shown here is derived from an EMBL/GenBank/DDBJ whole genome shotgun (WGS) entry which is preliminary data.</text>
</comment>
<evidence type="ECO:0000313" key="5">
    <source>
        <dbReference type="Proteomes" id="UP001236663"/>
    </source>
</evidence>
<dbReference type="InterPro" id="IPR000086">
    <property type="entry name" value="NUDIX_hydrolase_dom"/>
</dbReference>
<dbReference type="EC" id="3.6.-.-" evidence="4"/>
<proteinExistence type="predicted"/>
<dbReference type="GO" id="GO:0016787">
    <property type="term" value="F:hydrolase activity"/>
    <property type="evidence" value="ECO:0007669"/>
    <property type="project" value="UniProtKB-KW"/>
</dbReference>
<protein>
    <submittedName>
        <fullName evidence="4">NUDIX hydrolase</fullName>
        <ecNumber evidence="4">3.6.-.-</ecNumber>
    </submittedName>
</protein>
<dbReference type="Gene3D" id="3.90.79.10">
    <property type="entry name" value="Nucleoside Triphosphate Pyrophosphohydrolase"/>
    <property type="match status" value="1"/>
</dbReference>
<comment type="cofactor">
    <cofactor evidence="1">
        <name>Mg(2+)</name>
        <dbReference type="ChEBI" id="CHEBI:18420"/>
    </cofactor>
</comment>
<dbReference type="RefSeq" id="WP_240459328.1">
    <property type="nucleotide sequence ID" value="NZ_JAUFQS010000009.1"/>
</dbReference>
<reference evidence="5" key="1">
    <citation type="journal article" date="2019" name="Int. J. Syst. Evol. Microbiol.">
        <title>The Global Catalogue of Microorganisms (GCM) 10K type strain sequencing project: providing services to taxonomists for standard genome sequencing and annotation.</title>
        <authorList>
            <consortium name="The Broad Institute Genomics Platform"/>
            <consortium name="The Broad Institute Genome Sequencing Center for Infectious Disease"/>
            <person name="Wu L."/>
            <person name="Ma J."/>
        </authorList>
    </citation>
    <scope>NUCLEOTIDE SEQUENCE [LARGE SCALE GENOMIC DNA]</scope>
    <source>
        <strain evidence="5">CECT 7706</strain>
    </source>
</reference>
<evidence type="ECO:0000256" key="2">
    <source>
        <dbReference type="ARBA" id="ARBA00022801"/>
    </source>
</evidence>
<evidence type="ECO:0000256" key="1">
    <source>
        <dbReference type="ARBA" id="ARBA00001946"/>
    </source>
</evidence>
<feature type="domain" description="Nudix hydrolase" evidence="3">
    <location>
        <begin position="10"/>
        <end position="134"/>
    </location>
</feature>
<dbReference type="PROSITE" id="PS51462">
    <property type="entry name" value="NUDIX"/>
    <property type="match status" value="1"/>
</dbReference>
<dbReference type="InterPro" id="IPR015797">
    <property type="entry name" value="NUDIX_hydrolase-like_dom_sf"/>
</dbReference>
<gene>
    <name evidence="4" type="ORF">QWZ15_11065</name>
</gene>
<organism evidence="4 5">
    <name type="scientific">Cyclobacterium jeungdonense</name>
    <dbReference type="NCBI Taxonomy" id="708087"/>
    <lineage>
        <taxon>Bacteria</taxon>
        <taxon>Pseudomonadati</taxon>
        <taxon>Bacteroidota</taxon>
        <taxon>Cytophagia</taxon>
        <taxon>Cytophagales</taxon>
        <taxon>Cyclobacteriaceae</taxon>
        <taxon>Cyclobacterium</taxon>
    </lineage>
</organism>
<keyword evidence="2 4" id="KW-0378">Hydrolase</keyword>
<dbReference type="Proteomes" id="UP001236663">
    <property type="component" value="Unassembled WGS sequence"/>
</dbReference>
<dbReference type="SUPFAM" id="SSF55811">
    <property type="entry name" value="Nudix"/>
    <property type="match status" value="1"/>
</dbReference>
<sequence length="140" mass="16270">MEIPKVPENFYRVSVKALVLDDCDRFLLVREDNGWWELPGGGLDFGESPRQGINREIWEEMKLKTTYVADKPAYFFTVKNHKEVFIANVVYETKLAHLDFVPSPECVGIRFFSARQVLNGDKMYPNVRAFASIFESQPFR</sequence>
<dbReference type="PANTHER" id="PTHR43046">
    <property type="entry name" value="GDP-MANNOSE MANNOSYL HYDROLASE"/>
    <property type="match status" value="1"/>
</dbReference>
<name>A0ABT8C6E6_9BACT</name>
<dbReference type="Pfam" id="PF00293">
    <property type="entry name" value="NUDIX"/>
    <property type="match status" value="1"/>
</dbReference>
<keyword evidence="5" id="KW-1185">Reference proteome</keyword>
<accession>A0ABT8C6E6</accession>